<dbReference type="Pfam" id="PF07589">
    <property type="entry name" value="PEP-CTERM"/>
    <property type="match status" value="1"/>
</dbReference>
<proteinExistence type="predicted"/>
<dbReference type="Proteomes" id="UP000315750">
    <property type="component" value="Chromosome"/>
</dbReference>
<gene>
    <name evidence="3" type="ORF">Pan181_30630</name>
</gene>
<evidence type="ECO:0000313" key="3">
    <source>
        <dbReference type="EMBL" id="QDU56851.1"/>
    </source>
</evidence>
<keyword evidence="4" id="KW-1185">Reference proteome</keyword>
<organism evidence="3 4">
    <name type="scientific">Aeoliella mucimassa</name>
    <dbReference type="NCBI Taxonomy" id="2527972"/>
    <lineage>
        <taxon>Bacteria</taxon>
        <taxon>Pseudomonadati</taxon>
        <taxon>Planctomycetota</taxon>
        <taxon>Planctomycetia</taxon>
        <taxon>Pirellulales</taxon>
        <taxon>Lacipirellulaceae</taxon>
        <taxon>Aeoliella</taxon>
    </lineage>
</organism>
<reference evidence="3 4" key="1">
    <citation type="submission" date="2019-02" db="EMBL/GenBank/DDBJ databases">
        <title>Deep-cultivation of Planctomycetes and their phenomic and genomic characterization uncovers novel biology.</title>
        <authorList>
            <person name="Wiegand S."/>
            <person name="Jogler M."/>
            <person name="Boedeker C."/>
            <person name="Pinto D."/>
            <person name="Vollmers J."/>
            <person name="Rivas-Marin E."/>
            <person name="Kohn T."/>
            <person name="Peeters S.H."/>
            <person name="Heuer A."/>
            <person name="Rast P."/>
            <person name="Oberbeckmann S."/>
            <person name="Bunk B."/>
            <person name="Jeske O."/>
            <person name="Meyerdierks A."/>
            <person name="Storesund J.E."/>
            <person name="Kallscheuer N."/>
            <person name="Luecker S."/>
            <person name="Lage O.M."/>
            <person name="Pohl T."/>
            <person name="Merkel B.J."/>
            <person name="Hornburger P."/>
            <person name="Mueller R.-W."/>
            <person name="Bruemmer F."/>
            <person name="Labrenz M."/>
            <person name="Spormann A.M."/>
            <person name="Op den Camp H."/>
            <person name="Overmann J."/>
            <person name="Amann R."/>
            <person name="Jetten M.S.M."/>
            <person name="Mascher T."/>
            <person name="Medema M.H."/>
            <person name="Devos D.P."/>
            <person name="Kaster A.-K."/>
            <person name="Ovreas L."/>
            <person name="Rohde M."/>
            <person name="Galperin M.Y."/>
            <person name="Jogler C."/>
        </authorList>
    </citation>
    <scope>NUCLEOTIDE SEQUENCE [LARGE SCALE GENOMIC DNA]</scope>
    <source>
        <strain evidence="3 4">Pan181</strain>
    </source>
</reference>
<accession>A0A518AQ48</accession>
<sequence precursor="true">MLLRSLTLLAGVAALVTAVPAQAVHSVYQADVNTLNDSGVSGTAILEVNPDTRILTIDMTVIGLEPNMDHIMHIHGLLDGDGSSGNQALDSMTPTLANDSDGDGFVEVIEGVPSYGDILLPLTTMNTPDGTFIYSDTFDLDDSSLFMSPVTGNEYVGDDLLPLEFREIVIHGLTVDGSAGANTEGEIDGTAGYKAVLPVAAGEIYRVPEPATALLAGIALLGVVTVFRRA</sequence>
<dbReference type="InterPro" id="IPR013424">
    <property type="entry name" value="Ice-binding_C"/>
</dbReference>
<dbReference type="EMBL" id="CP036278">
    <property type="protein sequence ID" value="QDU56851.1"/>
    <property type="molecule type" value="Genomic_DNA"/>
</dbReference>
<evidence type="ECO:0000256" key="1">
    <source>
        <dbReference type="SAM" id="SignalP"/>
    </source>
</evidence>
<dbReference type="RefSeq" id="WP_145247620.1">
    <property type="nucleotide sequence ID" value="NZ_CP036278.1"/>
</dbReference>
<dbReference type="KEGG" id="amuc:Pan181_30630"/>
<feature type="signal peptide" evidence="1">
    <location>
        <begin position="1"/>
        <end position="23"/>
    </location>
</feature>
<feature type="chain" id="PRO_5022128069" description="Ice-binding protein C-terminal domain-containing protein" evidence="1">
    <location>
        <begin position="24"/>
        <end position="230"/>
    </location>
</feature>
<evidence type="ECO:0000259" key="2">
    <source>
        <dbReference type="Pfam" id="PF07589"/>
    </source>
</evidence>
<keyword evidence="1" id="KW-0732">Signal</keyword>
<dbReference type="OrthoDB" id="282736at2"/>
<evidence type="ECO:0000313" key="4">
    <source>
        <dbReference type="Proteomes" id="UP000315750"/>
    </source>
</evidence>
<dbReference type="AlphaFoldDB" id="A0A518AQ48"/>
<feature type="domain" description="Ice-binding protein C-terminal" evidence="2">
    <location>
        <begin position="207"/>
        <end position="229"/>
    </location>
</feature>
<protein>
    <recommendedName>
        <fullName evidence="2">Ice-binding protein C-terminal domain-containing protein</fullName>
    </recommendedName>
</protein>
<name>A0A518AQ48_9BACT</name>